<evidence type="ECO:0000256" key="1">
    <source>
        <dbReference type="SAM" id="Phobius"/>
    </source>
</evidence>
<keyword evidence="1" id="KW-0472">Membrane</keyword>
<reference evidence="2 3" key="1">
    <citation type="submission" date="2020-03" db="EMBL/GenBank/DDBJ databases">
        <title>Sequencing the genomes of 1000 actinobacteria strains.</title>
        <authorList>
            <person name="Klenk H.-P."/>
        </authorList>
    </citation>
    <scope>NUCLEOTIDE SEQUENCE [LARGE SCALE GENOMIC DNA]</scope>
    <source>
        <strain evidence="2 3">DSM 16403</strain>
    </source>
</reference>
<dbReference type="RefSeq" id="WP_167995271.1">
    <property type="nucleotide sequence ID" value="NZ_JAATJL010000001.1"/>
</dbReference>
<dbReference type="Proteomes" id="UP000547458">
    <property type="component" value="Unassembled WGS sequence"/>
</dbReference>
<gene>
    <name evidence="2" type="ORF">BJ994_003037</name>
</gene>
<organism evidence="2 3">
    <name type="scientific">Arthrobacter pigmenti</name>
    <dbReference type="NCBI Taxonomy" id="271432"/>
    <lineage>
        <taxon>Bacteria</taxon>
        <taxon>Bacillati</taxon>
        <taxon>Actinomycetota</taxon>
        <taxon>Actinomycetes</taxon>
        <taxon>Micrococcales</taxon>
        <taxon>Micrococcaceae</taxon>
        <taxon>Arthrobacter</taxon>
    </lineage>
</organism>
<name>A0A846S0K1_9MICC</name>
<dbReference type="AlphaFoldDB" id="A0A846S0K1"/>
<dbReference type="EMBL" id="JAATJL010000001">
    <property type="protein sequence ID" value="NJC23961.1"/>
    <property type="molecule type" value="Genomic_DNA"/>
</dbReference>
<feature type="transmembrane region" description="Helical" evidence="1">
    <location>
        <begin position="32"/>
        <end position="55"/>
    </location>
</feature>
<evidence type="ECO:0000313" key="3">
    <source>
        <dbReference type="Proteomes" id="UP000547458"/>
    </source>
</evidence>
<feature type="transmembrane region" description="Helical" evidence="1">
    <location>
        <begin position="139"/>
        <end position="158"/>
    </location>
</feature>
<proteinExistence type="predicted"/>
<comment type="caution">
    <text evidence="2">The sequence shown here is derived from an EMBL/GenBank/DDBJ whole genome shotgun (WGS) entry which is preliminary data.</text>
</comment>
<protein>
    <submittedName>
        <fullName evidence="2">Energy-coupling factor transporter transmembrane protein EcfT</fullName>
    </submittedName>
</protein>
<feature type="transmembrane region" description="Helical" evidence="1">
    <location>
        <begin position="164"/>
        <end position="183"/>
    </location>
</feature>
<evidence type="ECO:0000313" key="2">
    <source>
        <dbReference type="EMBL" id="NJC23961.1"/>
    </source>
</evidence>
<accession>A0A846S0K1</accession>
<keyword evidence="3" id="KW-1185">Reference proteome</keyword>
<feature type="transmembrane region" description="Helical" evidence="1">
    <location>
        <begin position="61"/>
        <end position="82"/>
    </location>
</feature>
<sequence length="202" mass="21951">MELIEHSGGWNRAVRLAGGLQDHGISAAVKRYYLTVFPLVVIVSVIVVWIVGVVISGRADWLFFGIGVMLSGLAVMISGFVYSSKKVSPLVTPDEPSIHYLVSKGESKRGRRQIHGSVPADGDERIVARGLAIQMRQGHALQLLIAPGFILAFLPQVFRASDALGLLYGLVIALYAAAFVLLAREFHRTTIFLKSTEPDEPA</sequence>
<keyword evidence="1" id="KW-1133">Transmembrane helix</keyword>
<keyword evidence="1 2" id="KW-0812">Transmembrane</keyword>